<dbReference type="InterPro" id="IPR013320">
    <property type="entry name" value="ConA-like_dom_sf"/>
</dbReference>
<dbReference type="OrthoDB" id="192832at2759"/>
<dbReference type="Gene3D" id="2.60.120.200">
    <property type="match status" value="1"/>
</dbReference>
<dbReference type="Pfam" id="PF26113">
    <property type="entry name" value="GH16_XgeA"/>
    <property type="match status" value="1"/>
</dbReference>
<evidence type="ECO:0000313" key="3">
    <source>
        <dbReference type="Proteomes" id="UP000799772"/>
    </source>
</evidence>
<feature type="compositionally biased region" description="Pro residues" evidence="1">
    <location>
        <begin position="29"/>
        <end position="39"/>
    </location>
</feature>
<sequence length="293" mass="33101">MSDFLRKFGVTKSAVQDRLSSAHNESHSQPPPSYQRPPPLLPYWTADFNAASSVSREWRHELGDNGWGNNELQNYTDTTRNSFFSADEQGRQCLVLRAIADDTHLTSARLTSRMTLGRDRGYLSARITAPSARGIWPAFWLLPEEPFSWPTDGEVDIMESWNGERTNHSCLHWGHYNGPDHDKHRVVQTPVSSLDQSIGIQYGFAWDQSSGKLLWYIHGRPVMRAKIPAGTRKMADFQIKLNIAMGGNVVQGQRPQNGTYDMVVHEVGMFEGPPGGWSTFENHWHSTPEGHTI</sequence>
<dbReference type="GO" id="GO:0005975">
    <property type="term" value="P:carbohydrate metabolic process"/>
    <property type="evidence" value="ECO:0007669"/>
    <property type="project" value="InterPro"/>
</dbReference>
<accession>A0A9P4IN39</accession>
<dbReference type="InterPro" id="IPR050546">
    <property type="entry name" value="Glycosyl_Hydrlase_16"/>
</dbReference>
<dbReference type="PANTHER" id="PTHR10963">
    <property type="entry name" value="GLYCOSYL HYDROLASE-RELATED"/>
    <property type="match status" value="1"/>
</dbReference>
<organism evidence="2 3">
    <name type="scientific">Rhizodiscina lignyota</name>
    <dbReference type="NCBI Taxonomy" id="1504668"/>
    <lineage>
        <taxon>Eukaryota</taxon>
        <taxon>Fungi</taxon>
        <taxon>Dikarya</taxon>
        <taxon>Ascomycota</taxon>
        <taxon>Pezizomycotina</taxon>
        <taxon>Dothideomycetes</taxon>
        <taxon>Pleosporomycetidae</taxon>
        <taxon>Aulographales</taxon>
        <taxon>Rhizodiscinaceae</taxon>
        <taxon>Rhizodiscina</taxon>
    </lineage>
</organism>
<evidence type="ECO:0000256" key="1">
    <source>
        <dbReference type="SAM" id="MobiDB-lite"/>
    </source>
</evidence>
<keyword evidence="3" id="KW-1185">Reference proteome</keyword>
<reference evidence="2" key="1">
    <citation type="journal article" date="2020" name="Stud. Mycol.">
        <title>101 Dothideomycetes genomes: a test case for predicting lifestyles and emergence of pathogens.</title>
        <authorList>
            <person name="Haridas S."/>
            <person name="Albert R."/>
            <person name="Binder M."/>
            <person name="Bloem J."/>
            <person name="Labutti K."/>
            <person name="Salamov A."/>
            <person name="Andreopoulos B."/>
            <person name="Baker S."/>
            <person name="Barry K."/>
            <person name="Bills G."/>
            <person name="Bluhm B."/>
            <person name="Cannon C."/>
            <person name="Castanera R."/>
            <person name="Culley D."/>
            <person name="Daum C."/>
            <person name="Ezra D."/>
            <person name="Gonzalez J."/>
            <person name="Henrissat B."/>
            <person name="Kuo A."/>
            <person name="Liang C."/>
            <person name="Lipzen A."/>
            <person name="Lutzoni F."/>
            <person name="Magnuson J."/>
            <person name="Mondo S."/>
            <person name="Nolan M."/>
            <person name="Ohm R."/>
            <person name="Pangilinan J."/>
            <person name="Park H.-J."/>
            <person name="Ramirez L."/>
            <person name="Alfaro M."/>
            <person name="Sun H."/>
            <person name="Tritt A."/>
            <person name="Yoshinaga Y."/>
            <person name="Zwiers L.-H."/>
            <person name="Turgeon B."/>
            <person name="Goodwin S."/>
            <person name="Spatafora J."/>
            <person name="Crous P."/>
            <person name="Grigoriev I."/>
        </authorList>
    </citation>
    <scope>NUCLEOTIDE SEQUENCE</scope>
    <source>
        <strain evidence="2">CBS 133067</strain>
    </source>
</reference>
<proteinExistence type="predicted"/>
<dbReference type="GO" id="GO:0004553">
    <property type="term" value="F:hydrolase activity, hydrolyzing O-glycosyl compounds"/>
    <property type="evidence" value="ECO:0007669"/>
    <property type="project" value="InterPro"/>
</dbReference>
<feature type="region of interest" description="Disordered" evidence="1">
    <location>
        <begin position="16"/>
        <end position="39"/>
    </location>
</feature>
<name>A0A9P4IN39_9PEZI</name>
<dbReference type="Proteomes" id="UP000799772">
    <property type="component" value="Unassembled WGS sequence"/>
</dbReference>
<evidence type="ECO:0000313" key="2">
    <source>
        <dbReference type="EMBL" id="KAF2102847.1"/>
    </source>
</evidence>
<comment type="caution">
    <text evidence="2">The sequence shown here is derived from an EMBL/GenBank/DDBJ whole genome shotgun (WGS) entry which is preliminary data.</text>
</comment>
<dbReference type="AlphaFoldDB" id="A0A9P4IN39"/>
<protein>
    <submittedName>
        <fullName evidence="2">Concanavalin A-like lectin/glucanase</fullName>
    </submittedName>
</protein>
<dbReference type="PANTHER" id="PTHR10963:SF53">
    <property type="entry name" value="GH16 DOMAIN-CONTAINING PROTEIN"/>
    <property type="match status" value="1"/>
</dbReference>
<dbReference type="EMBL" id="ML978122">
    <property type="protein sequence ID" value="KAF2102847.1"/>
    <property type="molecule type" value="Genomic_DNA"/>
</dbReference>
<dbReference type="CDD" id="cd08023">
    <property type="entry name" value="GH16_laminarinase_like"/>
    <property type="match status" value="1"/>
</dbReference>
<gene>
    <name evidence="2" type="ORF">NA57DRAFT_33299</name>
</gene>
<dbReference type="SUPFAM" id="SSF49899">
    <property type="entry name" value="Concanavalin A-like lectins/glucanases"/>
    <property type="match status" value="1"/>
</dbReference>